<name>A0A7S7SLU3_PALFE</name>
<dbReference type="Proteomes" id="UP000593892">
    <property type="component" value="Chromosome"/>
</dbReference>
<dbReference type="AlphaFoldDB" id="A0A7S7SLU3"/>
<reference evidence="1 2" key="1">
    <citation type="submission" date="2020-10" db="EMBL/GenBank/DDBJ databases">
        <title>Complete genome sequence of Paludibaculum fermentans P105T, a facultatively anaerobic acidobacterium capable of dissimilatory Fe(III) reduction.</title>
        <authorList>
            <person name="Dedysh S.N."/>
            <person name="Beletsky A.V."/>
            <person name="Kulichevskaya I.S."/>
            <person name="Mardanov A.V."/>
            <person name="Ravin N.V."/>
        </authorList>
    </citation>
    <scope>NUCLEOTIDE SEQUENCE [LARGE SCALE GENOMIC DNA]</scope>
    <source>
        <strain evidence="1 2">P105</strain>
    </source>
</reference>
<gene>
    <name evidence="1" type="ORF">IRI77_07080</name>
</gene>
<evidence type="ECO:0000313" key="1">
    <source>
        <dbReference type="EMBL" id="QOY89709.1"/>
    </source>
</evidence>
<dbReference type="RefSeq" id="WP_194451371.1">
    <property type="nucleotide sequence ID" value="NZ_CP063849.1"/>
</dbReference>
<protein>
    <submittedName>
        <fullName evidence="1">Uncharacterized protein</fullName>
    </submittedName>
</protein>
<dbReference type="KEGG" id="pfer:IRI77_07080"/>
<evidence type="ECO:0000313" key="2">
    <source>
        <dbReference type="Proteomes" id="UP000593892"/>
    </source>
</evidence>
<accession>A0A7S7SLU3</accession>
<proteinExistence type="predicted"/>
<dbReference type="EMBL" id="CP063849">
    <property type="protein sequence ID" value="QOY89709.1"/>
    <property type="molecule type" value="Genomic_DNA"/>
</dbReference>
<organism evidence="1 2">
    <name type="scientific">Paludibaculum fermentans</name>
    <dbReference type="NCBI Taxonomy" id="1473598"/>
    <lineage>
        <taxon>Bacteria</taxon>
        <taxon>Pseudomonadati</taxon>
        <taxon>Acidobacteriota</taxon>
        <taxon>Terriglobia</taxon>
        <taxon>Bryobacterales</taxon>
        <taxon>Bryobacteraceae</taxon>
        <taxon>Paludibaculum</taxon>
    </lineage>
</organism>
<sequence length="256" mass="29480">MRVVLTLIFLAALAWADTFKLYLKEGGYHSVTEYKVLEDRVRYYSAERGDWEEIPLDLVDLKKTEGERKSRVEAEKKDAAIEDAEEKFDRALKREISRIPVDSGVYFVENDKVVEVKTAEMKMRGDKKRSILKAMSPLPIISNKAVLELPGENSAVSVPELVPNFYFRIANVQRFSIVRLKPGKGTREVAVWIRQPVTNLVSFEMDLVEVFRQQLSDDLYKVWPTKPLTPGEYAMVQYAEGEGEIQIWDFRVLAKN</sequence>
<keyword evidence="2" id="KW-1185">Reference proteome</keyword>